<comment type="caution">
    <text evidence="2">The sequence shown here is derived from an EMBL/GenBank/DDBJ whole genome shotgun (WGS) entry which is preliminary data.</text>
</comment>
<dbReference type="InterPro" id="IPR016040">
    <property type="entry name" value="NAD(P)-bd_dom"/>
</dbReference>
<dbReference type="PANTHER" id="PTHR43000">
    <property type="entry name" value="DTDP-D-GLUCOSE 4,6-DEHYDRATASE-RELATED"/>
    <property type="match status" value="1"/>
</dbReference>
<feature type="domain" description="NAD(P)-binding" evidence="1">
    <location>
        <begin position="13"/>
        <end position="324"/>
    </location>
</feature>
<dbReference type="SUPFAM" id="SSF51735">
    <property type="entry name" value="NAD(P)-binding Rossmann-fold domains"/>
    <property type="match status" value="1"/>
</dbReference>
<evidence type="ECO:0000313" key="3">
    <source>
        <dbReference type="Proteomes" id="UP000321523"/>
    </source>
</evidence>
<dbReference type="Gene3D" id="3.90.25.10">
    <property type="entry name" value="UDP-galactose 4-epimerase, domain 1"/>
    <property type="match status" value="1"/>
</dbReference>
<dbReference type="EMBL" id="BJYZ01000041">
    <property type="protein sequence ID" value="GEO42439.1"/>
    <property type="molecule type" value="Genomic_DNA"/>
</dbReference>
<accession>A0A512E164</accession>
<keyword evidence="3" id="KW-1185">Reference proteome</keyword>
<sequence>MVVALKDMPLKVLVTGAGGFVGHHLIAALDKVLAPGSEIVAGYSKATASAPVQGEGVATRIGVRAVGLDVTDDVQVSGVLRAERPTHVVHLAAIAAVTAATRDPRMTWNVNLNGTLNIALSVRAECPECRIVFSGSSEIYGASFKAGLPLDESSELQPVNPYASSKAAADLMLGQMARQGLKAIRLRPFNHTGPGQSEDFAIPSFAAQIARIERGLSEPAIRVGSLDAMRDFLDVHDVVDAYVAAVLRADDLPVGCVMNLASGQPRRIGDMLDSLLAMSDTRIEVTPDPARFRPSDTPLVVGDSSRAHALLGWQPRRDIEDTLRSVLDYWRTRVVA</sequence>
<reference evidence="2 3" key="1">
    <citation type="submission" date="2019-07" db="EMBL/GenBank/DDBJ databases">
        <title>Whole genome shotgun sequence of Skermanella aerolata NBRC 106429.</title>
        <authorList>
            <person name="Hosoyama A."/>
            <person name="Uohara A."/>
            <person name="Ohji S."/>
            <person name="Ichikawa N."/>
        </authorList>
    </citation>
    <scope>NUCLEOTIDE SEQUENCE [LARGE SCALE GENOMIC DNA]</scope>
    <source>
        <strain evidence="2 3">NBRC 106429</strain>
    </source>
</reference>
<dbReference type="Pfam" id="PF16363">
    <property type="entry name" value="GDP_Man_Dehyd"/>
    <property type="match status" value="1"/>
</dbReference>
<gene>
    <name evidence="2" type="ORF">SAE02_65870</name>
</gene>
<protein>
    <submittedName>
        <fullName evidence="2">GDP-6-deoxy-D-lyxo-4-hexulose reductase</fullName>
    </submittedName>
</protein>
<organism evidence="2 3">
    <name type="scientific">Skermanella aerolata</name>
    <dbReference type="NCBI Taxonomy" id="393310"/>
    <lineage>
        <taxon>Bacteria</taxon>
        <taxon>Pseudomonadati</taxon>
        <taxon>Pseudomonadota</taxon>
        <taxon>Alphaproteobacteria</taxon>
        <taxon>Rhodospirillales</taxon>
        <taxon>Azospirillaceae</taxon>
        <taxon>Skermanella</taxon>
    </lineage>
</organism>
<name>A0A512E164_9PROT</name>
<proteinExistence type="predicted"/>
<dbReference type="InterPro" id="IPR036291">
    <property type="entry name" value="NAD(P)-bd_dom_sf"/>
</dbReference>
<dbReference type="AlphaFoldDB" id="A0A512E164"/>
<dbReference type="Gene3D" id="3.40.50.720">
    <property type="entry name" value="NAD(P)-binding Rossmann-like Domain"/>
    <property type="match status" value="1"/>
</dbReference>
<evidence type="ECO:0000313" key="2">
    <source>
        <dbReference type="EMBL" id="GEO42439.1"/>
    </source>
</evidence>
<evidence type="ECO:0000259" key="1">
    <source>
        <dbReference type="Pfam" id="PF16363"/>
    </source>
</evidence>
<dbReference type="InterPro" id="IPR020904">
    <property type="entry name" value="Sc_DH/Rdtase_CS"/>
</dbReference>
<dbReference type="PROSITE" id="PS00061">
    <property type="entry name" value="ADH_SHORT"/>
    <property type="match status" value="1"/>
</dbReference>
<dbReference type="Proteomes" id="UP000321523">
    <property type="component" value="Unassembled WGS sequence"/>
</dbReference>